<feature type="domain" description="Fe2OG dioxygenase" evidence="14">
    <location>
        <begin position="437"/>
        <end position="546"/>
    </location>
</feature>
<protein>
    <recommendedName>
        <fullName evidence="5">procollagen-proline 4-dioxygenase</fullName>
        <ecNumber evidence="5">1.14.11.2</ecNumber>
    </recommendedName>
</protein>
<dbReference type="GO" id="GO:0005788">
    <property type="term" value="C:endoplasmic reticulum lumen"/>
    <property type="evidence" value="ECO:0007669"/>
    <property type="project" value="UniProtKB-SubCell"/>
</dbReference>
<dbReference type="EC" id="1.14.11.2" evidence="5"/>
<evidence type="ECO:0000256" key="11">
    <source>
        <dbReference type="ARBA" id="ARBA00023004"/>
    </source>
</evidence>
<keyword evidence="16" id="KW-1185">Reference proteome</keyword>
<dbReference type="GO" id="GO:0004656">
    <property type="term" value="F:procollagen-proline 4-dioxygenase activity"/>
    <property type="evidence" value="ECO:0007669"/>
    <property type="project" value="UniProtKB-EC"/>
</dbReference>
<evidence type="ECO:0000256" key="12">
    <source>
        <dbReference type="ARBA" id="ARBA00023180"/>
    </source>
</evidence>
<dbReference type="VEuPathDB" id="VectorBase:GMOY000554"/>
<sequence>MHVSQIVGDQRNNKLFWRLIIAIFAFTRNHANSSENDNEYFTSITGLEALMNTEQTLLIDLKDYVIKAKQQINLLEKEISKIAREHDLASQNLESYLANPVNAYKLIKRLFVDWEVYEEQIAEVINFFKLMDERRKNFQFPQLEDFDESAIALVRLQQTYQLTVPEIAAGKLNGIQYGYDMTWTDCLVLGRQLFHMQAYNQTKFWLKESVKRLQQEPDRLELFPSDFLQEPTEYLIRLGDADTALQLYKIIAKHKEDGRGSFKIKEMIQSSEILPNAANDNENIWKTPYHVSGRLCHIHFSIYGKFQMQKTAEFDIYQKLCRGEMTKTAREQRDLRCFYVYENNGFSRLAPFKVEDLNLDPEVKIFHNILSDETIEIIKQLASPHLARSTVVSREQARAATHNYRISKNSWLAYDSHPSVLRMLRDLHDITGLDMKCSEDLQVANYGLGGHYEPHVDFFPDPSYYPTNLPGVSGNRISTAIFYLSDVEQGGATAFPFLKLAVKPLKGSVLFWYNLHRSLHGDFRTRHGACPVLKGSKWIGNVWTHEGGQELIRPCALHQDHEISLPYEIIK</sequence>
<feature type="coiled-coil region" evidence="13">
    <location>
        <begin position="58"/>
        <end position="92"/>
    </location>
</feature>
<evidence type="ECO:0000256" key="10">
    <source>
        <dbReference type="ARBA" id="ARBA00023002"/>
    </source>
</evidence>
<keyword evidence="13" id="KW-0175">Coiled coil</keyword>
<dbReference type="InterPro" id="IPR006620">
    <property type="entry name" value="Pro_4_hyd_alph"/>
</dbReference>
<keyword evidence="10" id="KW-0560">Oxidoreductase</keyword>
<keyword evidence="7" id="KW-0256">Endoplasmic reticulum</keyword>
<dbReference type="PANTHER" id="PTHR10869">
    <property type="entry name" value="PROLYL 4-HYDROXYLASE ALPHA SUBUNIT"/>
    <property type="match status" value="1"/>
</dbReference>
<keyword evidence="12" id="KW-0325">Glycoprotein</keyword>
<dbReference type="Gene3D" id="2.60.120.620">
    <property type="entry name" value="q2cbj1_9rhob like domain"/>
    <property type="match status" value="1"/>
</dbReference>
<comment type="subcellular location">
    <subcellularLocation>
        <location evidence="3">Endoplasmic reticulum lumen</location>
    </subcellularLocation>
</comment>
<dbReference type="STRING" id="37546.A0A1B0FAK3"/>
<dbReference type="InterPro" id="IPR044862">
    <property type="entry name" value="Pro_4_hyd_alph_FE2OG_OXY"/>
</dbReference>
<dbReference type="EnsemblMetazoa" id="GMOY000554-RA">
    <property type="protein sequence ID" value="GMOY000554-PA"/>
    <property type="gene ID" value="GMOY000554"/>
</dbReference>
<comment type="cofactor">
    <cofactor evidence="1">
        <name>L-ascorbate</name>
        <dbReference type="ChEBI" id="CHEBI:38290"/>
    </cofactor>
</comment>
<dbReference type="Gene3D" id="1.25.40.10">
    <property type="entry name" value="Tetratricopeptide repeat domain"/>
    <property type="match status" value="1"/>
</dbReference>
<evidence type="ECO:0000256" key="9">
    <source>
        <dbReference type="ARBA" id="ARBA00022964"/>
    </source>
</evidence>
<evidence type="ECO:0000313" key="15">
    <source>
        <dbReference type="EnsemblMetazoa" id="GMOY000554-PA"/>
    </source>
</evidence>
<keyword evidence="11" id="KW-0408">Iron</keyword>
<dbReference type="GO" id="GO:0031418">
    <property type="term" value="F:L-ascorbic acid binding"/>
    <property type="evidence" value="ECO:0007669"/>
    <property type="project" value="UniProtKB-KW"/>
</dbReference>
<evidence type="ECO:0000256" key="2">
    <source>
        <dbReference type="ARBA" id="ARBA00002035"/>
    </source>
</evidence>
<comment type="function">
    <text evidence="2">Catalyzes the post-translational formation of 4-hydroxyproline in -Xaa-Pro-Gly- sequences in collagens and other proteins.</text>
</comment>
<dbReference type="InterPro" id="IPR013547">
    <property type="entry name" value="P4H_N"/>
</dbReference>
<name>A0A1B0FAK3_GLOMM</name>
<keyword evidence="9" id="KW-0223">Dioxygenase</keyword>
<evidence type="ECO:0000256" key="3">
    <source>
        <dbReference type="ARBA" id="ARBA00004319"/>
    </source>
</evidence>
<dbReference type="GO" id="GO:0005506">
    <property type="term" value="F:iron ion binding"/>
    <property type="evidence" value="ECO:0007669"/>
    <property type="project" value="InterPro"/>
</dbReference>
<accession>A0A1B0FAK3</accession>
<dbReference type="InterPro" id="IPR045054">
    <property type="entry name" value="P4HA-like"/>
</dbReference>
<dbReference type="AlphaFoldDB" id="A0A1B0FAK3"/>
<dbReference type="FunFam" id="2.60.120.620:FF:000011">
    <property type="entry name" value="Prolyl alpha subunit"/>
    <property type="match status" value="1"/>
</dbReference>
<dbReference type="SMART" id="SM00702">
    <property type="entry name" value="P4Hc"/>
    <property type="match status" value="1"/>
</dbReference>
<evidence type="ECO:0000259" key="14">
    <source>
        <dbReference type="PROSITE" id="PS51471"/>
    </source>
</evidence>
<evidence type="ECO:0000256" key="6">
    <source>
        <dbReference type="ARBA" id="ARBA00022723"/>
    </source>
</evidence>
<evidence type="ECO:0000313" key="16">
    <source>
        <dbReference type="Proteomes" id="UP000092444"/>
    </source>
</evidence>
<comment type="similarity">
    <text evidence="4">Belongs to the P4HA family.</text>
</comment>
<evidence type="ECO:0000256" key="4">
    <source>
        <dbReference type="ARBA" id="ARBA00006511"/>
    </source>
</evidence>
<dbReference type="Pfam" id="PF08336">
    <property type="entry name" value="P4Ha_N"/>
    <property type="match status" value="1"/>
</dbReference>
<dbReference type="Proteomes" id="UP000092444">
    <property type="component" value="Unassembled WGS sequence"/>
</dbReference>
<dbReference type="EMBL" id="CCAG010006883">
    <property type="status" value="NOT_ANNOTATED_CDS"/>
    <property type="molecule type" value="Genomic_DNA"/>
</dbReference>
<evidence type="ECO:0000256" key="7">
    <source>
        <dbReference type="ARBA" id="ARBA00022824"/>
    </source>
</evidence>
<dbReference type="InterPro" id="IPR011990">
    <property type="entry name" value="TPR-like_helical_dom_sf"/>
</dbReference>
<dbReference type="PANTHER" id="PTHR10869:SF216">
    <property type="entry name" value="PROCOLLAGEN-PROLINE 4-DIOXYGENASE"/>
    <property type="match status" value="1"/>
</dbReference>
<proteinExistence type="inferred from homology"/>
<evidence type="ECO:0000256" key="8">
    <source>
        <dbReference type="ARBA" id="ARBA00022896"/>
    </source>
</evidence>
<keyword evidence="6" id="KW-0479">Metal-binding</keyword>
<keyword evidence="8" id="KW-0847">Vitamin C</keyword>
<dbReference type="Gene3D" id="6.10.140.1460">
    <property type="match status" value="1"/>
</dbReference>
<dbReference type="PhylomeDB" id="A0A1B0FAK3"/>
<evidence type="ECO:0000256" key="1">
    <source>
        <dbReference type="ARBA" id="ARBA00001961"/>
    </source>
</evidence>
<dbReference type="PROSITE" id="PS51471">
    <property type="entry name" value="FE2OG_OXY"/>
    <property type="match status" value="1"/>
</dbReference>
<organism evidence="15 16">
    <name type="scientific">Glossina morsitans morsitans</name>
    <name type="common">Savannah tsetse fly</name>
    <dbReference type="NCBI Taxonomy" id="37546"/>
    <lineage>
        <taxon>Eukaryota</taxon>
        <taxon>Metazoa</taxon>
        <taxon>Ecdysozoa</taxon>
        <taxon>Arthropoda</taxon>
        <taxon>Hexapoda</taxon>
        <taxon>Insecta</taxon>
        <taxon>Pterygota</taxon>
        <taxon>Neoptera</taxon>
        <taxon>Endopterygota</taxon>
        <taxon>Diptera</taxon>
        <taxon>Brachycera</taxon>
        <taxon>Muscomorpha</taxon>
        <taxon>Hippoboscoidea</taxon>
        <taxon>Glossinidae</taxon>
        <taxon>Glossina</taxon>
    </lineage>
</organism>
<dbReference type="Pfam" id="PF13640">
    <property type="entry name" value="2OG-FeII_Oxy_3"/>
    <property type="match status" value="1"/>
</dbReference>
<reference evidence="15" key="1">
    <citation type="submission" date="2020-05" db="UniProtKB">
        <authorList>
            <consortium name="EnsemblMetazoa"/>
        </authorList>
    </citation>
    <scope>IDENTIFICATION</scope>
    <source>
        <strain evidence="15">Yale</strain>
    </source>
</reference>
<evidence type="ECO:0000256" key="13">
    <source>
        <dbReference type="SAM" id="Coils"/>
    </source>
</evidence>
<evidence type="ECO:0000256" key="5">
    <source>
        <dbReference type="ARBA" id="ARBA00012269"/>
    </source>
</evidence>
<dbReference type="InterPro" id="IPR005123">
    <property type="entry name" value="Oxoglu/Fe-dep_dioxygenase_dom"/>
</dbReference>